<keyword evidence="3" id="KW-1185">Reference proteome</keyword>
<dbReference type="RefSeq" id="XP_018138602.1">
    <property type="nucleotide sequence ID" value="XM_018285793.1"/>
</dbReference>
<reference evidence="2 3" key="1">
    <citation type="journal article" date="2016" name="PLoS Pathog.">
        <title>Biosynthesis of antibiotic leucinostatins in bio-control fungus Purpureocillium lilacinum and their inhibition on phytophthora revealed by genome mining.</title>
        <authorList>
            <person name="Wang G."/>
            <person name="Liu Z."/>
            <person name="Lin R."/>
            <person name="Li E."/>
            <person name="Mao Z."/>
            <person name="Ling J."/>
            <person name="Yang Y."/>
            <person name="Yin W.B."/>
            <person name="Xie B."/>
        </authorList>
    </citation>
    <scope>NUCLEOTIDE SEQUENCE [LARGE SCALE GENOMIC DNA]</scope>
    <source>
        <strain evidence="2">170</strain>
    </source>
</reference>
<dbReference type="PANTHER" id="PTHR33488:SF2">
    <property type="entry name" value="EARLY ENDOSOME ANTIGEN 1-LIKE"/>
    <property type="match status" value="1"/>
</dbReference>
<keyword evidence="2" id="KW-0378">Hydrolase</keyword>
<feature type="coiled-coil region" evidence="1">
    <location>
        <begin position="215"/>
        <end position="245"/>
    </location>
</feature>
<keyword evidence="2" id="KW-0269">Exonuclease</keyword>
<name>A0A179F5M1_METCM</name>
<comment type="caution">
    <text evidence="2">The sequence shown here is derived from an EMBL/GenBank/DDBJ whole genome shotgun (WGS) entry which is preliminary data.</text>
</comment>
<sequence length="772" mass="82050">MSAEDLAKVEAAQQAVLKKTHGGKAGAQFTQEVRESLLFQYNWNELLSAAPTAITLVGACHVAAASPEAAAISLADAVPKEGFKYLRVAAKPTLRACLVYVAGEGDKAFRIAGSNMSAIAGTSGELIETVSRTVKAIQSLPDTQRNLTNELVKLRRMSTNCLTYAQDTEKAFDTWLLSVSEFHQASVQKHGTTEQEAQDNISAKLQAEIEASYTNKELEKSDKAAEDMKKSLAKQEKAFQAANDAVPSAWETCAMGALTAITSAGPSMIAQALPAIINGANPMSAVGGLVGALGQIGREGALNAPGAPIAAKALLGGSANHNGAQTATQTATLQFPDATPQTDPAYVAAPLLAPFMTTLLTYLTSGPENSPDWSKFKDTASTTAGSDGTQGLTWLLSNLKMQQKSASLGATEPSTELGAAFDASIAIVEEIKKEVANQQKLSSAKTDPAMIKKWQEAITNAKLTVTKLEATAKSFPGASSNAPKLNNISMAPPKNDNSAVTAALNTATEKLALNQKALETAQANYSKAVENAAEVQKRLTGIQTKLKGLEIAGAALERVKEILIDCIGILVELKVQISKLTTFFNALSTMVKVIIDTKVKNFDVDATAIGQEAAQRGILKLNNLDIETIYISTLQIKAYFDLLQMICQMYTNVHAQYINPGLDLLTDLSKVTKTAEEIGPKRDALNAFTDKAHKAINQIVEQKQQEISNGLQDRIDAIAEQTDMLHKVGVPMPAAGIIQAMRSGGEMIQDAVKDNLPTGMRIEVNADAAFDM</sequence>
<evidence type="ECO:0000313" key="2">
    <source>
        <dbReference type="EMBL" id="OAQ60724.1"/>
    </source>
</evidence>
<gene>
    <name evidence="2" type="ORF">VFPPC_06824</name>
</gene>
<dbReference type="GeneID" id="28849787"/>
<accession>A0A179F5M1</accession>
<proteinExistence type="predicted"/>
<dbReference type="GO" id="GO:0004527">
    <property type="term" value="F:exonuclease activity"/>
    <property type="evidence" value="ECO:0007669"/>
    <property type="project" value="UniProtKB-KW"/>
</dbReference>
<dbReference type="EMBL" id="LSBJ02000008">
    <property type="protein sequence ID" value="OAQ60724.1"/>
    <property type="molecule type" value="Genomic_DNA"/>
</dbReference>
<evidence type="ECO:0000313" key="3">
    <source>
        <dbReference type="Proteomes" id="UP000078397"/>
    </source>
</evidence>
<protein>
    <submittedName>
        <fullName evidence="2">Exonuclease VII small subunit domain-containing protein</fullName>
    </submittedName>
</protein>
<keyword evidence="1" id="KW-0175">Coiled coil</keyword>
<keyword evidence="2" id="KW-0540">Nuclease</keyword>
<dbReference type="Proteomes" id="UP000078397">
    <property type="component" value="Unassembled WGS sequence"/>
</dbReference>
<evidence type="ECO:0000256" key="1">
    <source>
        <dbReference type="SAM" id="Coils"/>
    </source>
</evidence>
<dbReference type="OrthoDB" id="5406275at2759"/>
<dbReference type="KEGG" id="pchm:VFPPC_06824"/>
<dbReference type="AlphaFoldDB" id="A0A179F5M1"/>
<dbReference type="STRING" id="1380566.A0A179F5M1"/>
<organism evidence="2 3">
    <name type="scientific">Pochonia chlamydosporia 170</name>
    <dbReference type="NCBI Taxonomy" id="1380566"/>
    <lineage>
        <taxon>Eukaryota</taxon>
        <taxon>Fungi</taxon>
        <taxon>Dikarya</taxon>
        <taxon>Ascomycota</taxon>
        <taxon>Pezizomycotina</taxon>
        <taxon>Sordariomycetes</taxon>
        <taxon>Hypocreomycetidae</taxon>
        <taxon>Hypocreales</taxon>
        <taxon>Clavicipitaceae</taxon>
        <taxon>Pochonia</taxon>
    </lineage>
</organism>
<feature type="coiled-coil region" evidence="1">
    <location>
        <begin position="504"/>
        <end position="538"/>
    </location>
</feature>
<dbReference type="PANTHER" id="PTHR33488">
    <property type="entry name" value="ZGC:162509"/>
    <property type="match status" value="1"/>
</dbReference>